<dbReference type="Pfam" id="PF25137">
    <property type="entry name" value="ADH_Fe_C"/>
    <property type="match status" value="1"/>
</dbReference>
<name>A0A0B5QFJ8_CLOBE</name>
<dbReference type="InterPro" id="IPR001670">
    <property type="entry name" value="ADH_Fe/GldA"/>
</dbReference>
<dbReference type="InterPro" id="IPR056798">
    <property type="entry name" value="ADH_Fe_C"/>
</dbReference>
<dbReference type="Pfam" id="PF00465">
    <property type="entry name" value="Fe-ADH"/>
    <property type="match status" value="1"/>
</dbReference>
<dbReference type="EMBL" id="JADOEF010000001">
    <property type="protein sequence ID" value="MBF7809189.1"/>
    <property type="molecule type" value="Genomic_DNA"/>
</dbReference>
<dbReference type="SUPFAM" id="SSF56796">
    <property type="entry name" value="Dehydroquinate synthase-like"/>
    <property type="match status" value="1"/>
</dbReference>
<dbReference type="PANTHER" id="PTHR11496">
    <property type="entry name" value="ALCOHOL DEHYDROGENASE"/>
    <property type="match status" value="1"/>
</dbReference>
<evidence type="ECO:0000313" key="4">
    <source>
        <dbReference type="EMBL" id="AJH01095.2"/>
    </source>
</evidence>
<proteinExistence type="predicted"/>
<dbReference type="STRING" id="1520.LF65_04562"/>
<dbReference type="GO" id="GO:0046872">
    <property type="term" value="F:metal ion binding"/>
    <property type="evidence" value="ECO:0007669"/>
    <property type="project" value="InterPro"/>
</dbReference>
<evidence type="ECO:0000256" key="1">
    <source>
        <dbReference type="ARBA" id="ARBA00023002"/>
    </source>
</evidence>
<dbReference type="Gene3D" id="3.40.50.1970">
    <property type="match status" value="1"/>
</dbReference>
<feature type="domain" description="Alcohol dehydrogenase iron-type/glycerol dehydrogenase GldA" evidence="2">
    <location>
        <begin position="20"/>
        <end position="170"/>
    </location>
</feature>
<dbReference type="OMA" id="ELMISKP"/>
<dbReference type="CDD" id="cd08180">
    <property type="entry name" value="PDD"/>
    <property type="match status" value="1"/>
</dbReference>
<keyword evidence="1" id="KW-0560">Oxidoreductase</keyword>
<evidence type="ECO:0000259" key="2">
    <source>
        <dbReference type="Pfam" id="PF00465"/>
    </source>
</evidence>
<dbReference type="PROSITE" id="PS00913">
    <property type="entry name" value="ADH_IRON_1"/>
    <property type="match status" value="1"/>
</dbReference>
<feature type="domain" description="Fe-containing alcohol dehydrogenase-like C-terminal" evidence="3">
    <location>
        <begin position="182"/>
        <end position="380"/>
    </location>
</feature>
<gene>
    <name evidence="5" type="ORF">IS491_11010</name>
    <name evidence="4" type="ORF">LF65_04562</name>
</gene>
<evidence type="ECO:0000313" key="5">
    <source>
        <dbReference type="EMBL" id="MBF7809189.1"/>
    </source>
</evidence>
<accession>A0A0B5QFJ8</accession>
<dbReference type="OrthoDB" id="9804734at2"/>
<dbReference type="InterPro" id="IPR039697">
    <property type="entry name" value="Alcohol_dehydrogenase_Fe"/>
</dbReference>
<reference evidence="6" key="1">
    <citation type="submission" date="2014-12" db="EMBL/GenBank/DDBJ databases">
        <title>Genome sequence of Clostridium beijerinckii strain 59B.</title>
        <authorList>
            <person name="Little G.T."/>
            <person name="Minton N.P."/>
        </authorList>
    </citation>
    <scope>NUCLEOTIDE SEQUENCE [LARGE SCALE GENOMIC DNA]</scope>
    <source>
        <strain evidence="6">59B</strain>
    </source>
</reference>
<dbReference type="InterPro" id="IPR018211">
    <property type="entry name" value="ADH_Fe_CS"/>
</dbReference>
<dbReference type="FunFam" id="3.40.50.1970:FF:000003">
    <property type="entry name" value="Alcohol dehydrogenase, iron-containing"/>
    <property type="match status" value="1"/>
</dbReference>
<evidence type="ECO:0000259" key="3">
    <source>
        <dbReference type="Pfam" id="PF25137"/>
    </source>
</evidence>
<reference evidence="5" key="3">
    <citation type="submission" date="2020-11" db="EMBL/GenBank/DDBJ databases">
        <authorList>
            <person name="Thieme N."/>
            <person name="Liebl W."/>
            <person name="Zverlov V."/>
        </authorList>
    </citation>
    <scope>NUCLEOTIDE SEQUENCE</scope>
    <source>
        <strain evidence="5">NT08</strain>
    </source>
</reference>
<dbReference type="EMBL" id="CP010086">
    <property type="protein sequence ID" value="AJH01095.2"/>
    <property type="molecule type" value="Genomic_DNA"/>
</dbReference>
<reference evidence="4" key="2">
    <citation type="submission" date="2016-02" db="EMBL/GenBank/DDBJ databases">
        <title>Genome sequence of Clostridium beijerinckii strain 59B.</title>
        <authorList>
            <person name="Little G.T."/>
            <person name="Minton N.P."/>
        </authorList>
    </citation>
    <scope>NUCLEOTIDE SEQUENCE</scope>
    <source>
        <strain evidence="4">NCIMB 14988</strain>
    </source>
</reference>
<sequence length="383" mass="41940">MVFQLGRKGEEVLKSVYIKTKIYSGENSLKRLEKFKNTDICVVCDQFLVKNGSVKGLLSFINDSNNVSVFDEVIPDPPLNVIGKGVALIKKNNPSIVIAYGGGSAIDTAKGIIYFAKQQSFIDKVNFIAIPTTSGTGSEVTSATVVTDTETKTKHIIFDDVMLPDEAILDANLTVSVPADITANTGIDVLTHAIEAYVAKDANVYSDALAEKAVELVIESLVQCYKQGNDIAARKKMHEASNLAGMAFNIAGLGINHSIAHQLGGRFHIPHGLANSILVNIVIDYNCEDHEILKKYAKLVYKTGMVEKAQSDEFAVEVLKTYIKTLTKIMNMPQNLKECGVDKNEFDNVKSIIAENALKDGCTQANRREITKFGMERLIQLVY</sequence>
<dbReference type="Gene3D" id="1.20.1090.10">
    <property type="entry name" value="Dehydroquinate synthase-like - alpha domain"/>
    <property type="match status" value="1"/>
</dbReference>
<dbReference type="PANTHER" id="PTHR11496:SF83">
    <property type="entry name" value="HYDROXYACID-OXOACID TRANSHYDROGENASE, MITOCHONDRIAL"/>
    <property type="match status" value="1"/>
</dbReference>
<dbReference type="FunFam" id="1.20.1090.10:FF:000001">
    <property type="entry name" value="Aldehyde-alcohol dehydrogenase"/>
    <property type="match status" value="1"/>
</dbReference>
<dbReference type="AlphaFoldDB" id="A0A0B5QFJ8"/>
<organism evidence="4 6">
    <name type="scientific">Clostridium beijerinckii</name>
    <name type="common">Clostridium MP</name>
    <dbReference type="NCBI Taxonomy" id="1520"/>
    <lineage>
        <taxon>Bacteria</taxon>
        <taxon>Bacillati</taxon>
        <taxon>Bacillota</taxon>
        <taxon>Clostridia</taxon>
        <taxon>Eubacteriales</taxon>
        <taxon>Clostridiaceae</taxon>
        <taxon>Clostridium</taxon>
    </lineage>
</organism>
<dbReference type="GO" id="GO:0004022">
    <property type="term" value="F:alcohol dehydrogenase (NAD+) activity"/>
    <property type="evidence" value="ECO:0007669"/>
    <property type="project" value="UniProtKB-ARBA"/>
</dbReference>
<dbReference type="KEGG" id="cbei:LF65_04562"/>
<dbReference type="Proteomes" id="UP000031866">
    <property type="component" value="Chromosome"/>
</dbReference>
<dbReference type="Proteomes" id="UP000631418">
    <property type="component" value="Unassembled WGS sequence"/>
</dbReference>
<protein>
    <submittedName>
        <fullName evidence="5">Iron-containing alcohol dehydrogenase</fullName>
    </submittedName>
    <submittedName>
        <fullName evidence="4">Propanediol utilization protein</fullName>
    </submittedName>
</protein>
<evidence type="ECO:0000313" key="6">
    <source>
        <dbReference type="Proteomes" id="UP000031866"/>
    </source>
</evidence>